<dbReference type="Gene3D" id="1.25.40.10">
    <property type="entry name" value="Tetratricopeptide repeat domain"/>
    <property type="match status" value="2"/>
</dbReference>
<evidence type="ECO:0000313" key="7">
    <source>
        <dbReference type="EMBL" id="OMJ82549.1"/>
    </source>
</evidence>
<dbReference type="Proteomes" id="UP000187209">
    <property type="component" value="Unassembled WGS sequence"/>
</dbReference>
<evidence type="ECO:0000256" key="3">
    <source>
        <dbReference type="ARBA" id="ARBA00022737"/>
    </source>
</evidence>
<keyword evidence="2" id="KW-0963">Cytoplasm</keyword>
<evidence type="ECO:0000256" key="5">
    <source>
        <dbReference type="SAM" id="Coils"/>
    </source>
</evidence>
<dbReference type="GO" id="GO:0005516">
    <property type="term" value="F:calmodulin binding"/>
    <property type="evidence" value="ECO:0007669"/>
    <property type="project" value="UniProtKB-KW"/>
</dbReference>
<gene>
    <name evidence="7" type="ORF">SteCoe_16713</name>
</gene>
<dbReference type="OrthoDB" id="296485at2759"/>
<dbReference type="PROSITE" id="PS50096">
    <property type="entry name" value="IQ"/>
    <property type="match status" value="3"/>
</dbReference>
<sequence length="523" mass="59701">MEHLHNEDYDKAYSYLNKAQNLLSSISLQNPQKIYNITLNNFACFYKKTGNPLSALNFLKKALELSSKPPVDINNLAATHLNICAILSFINDHSNALSHSLKALNFLKAKFLEDPSVVTTLIVAHHNAGVEYEFLSQMQRAFSMYARGYKISQEYLGDEHPLTQSLKRSMHSTQVTRMTTSVSPIRSSPITSFGKSRGSIPRGFKNSARSSAGNTETMFKTKTENVKFVTGERLQPMFKNSESEDKRKTAARTKNRKSIKVTSLIKELNGESSKDVKSFTVNVKNLDINSDKQVISTGEDSKNLYIDNNDKTVTEESQKSSDRVSIATQVESFDRGLLKKLRNSAAIVIQKHCRGFIAKKKYQITKYTRQLEDAEKQAKLAKDKLTSLSQFRIRKTLIIDNEIPRGQASAIKIELVPIVYKDKLNSPSRLTPQLSQSMKTRRNILLSPIPEESENFSGRIISIQRHYRGWSLRKEFLKKRKAIVTIQKNIKRYLTMKLYKKIIKAVVFIQRTWRKCLKSKDLE</sequence>
<dbReference type="SUPFAM" id="SSF48452">
    <property type="entry name" value="TPR-like"/>
    <property type="match status" value="1"/>
</dbReference>
<keyword evidence="5" id="KW-0175">Coiled coil</keyword>
<dbReference type="AlphaFoldDB" id="A0A1R2C0P7"/>
<name>A0A1R2C0P7_9CILI</name>
<feature type="coiled-coil region" evidence="5">
    <location>
        <begin position="357"/>
        <end position="391"/>
    </location>
</feature>
<dbReference type="PANTHER" id="PTHR22706">
    <property type="entry name" value="ASSEMBLY FACTOR FOR SPINDLE MICROTUBULES"/>
    <property type="match status" value="1"/>
</dbReference>
<keyword evidence="4" id="KW-0112">Calmodulin-binding</keyword>
<dbReference type="Pfam" id="PF00612">
    <property type="entry name" value="IQ"/>
    <property type="match status" value="3"/>
</dbReference>
<accession>A0A1R2C0P7</accession>
<dbReference type="SMART" id="SM00015">
    <property type="entry name" value="IQ"/>
    <property type="match status" value="3"/>
</dbReference>
<dbReference type="EMBL" id="MPUH01000336">
    <property type="protein sequence ID" value="OMJ82549.1"/>
    <property type="molecule type" value="Genomic_DNA"/>
</dbReference>
<evidence type="ECO:0000256" key="4">
    <source>
        <dbReference type="ARBA" id="ARBA00022860"/>
    </source>
</evidence>
<dbReference type="GO" id="GO:0000278">
    <property type="term" value="P:mitotic cell cycle"/>
    <property type="evidence" value="ECO:0007669"/>
    <property type="project" value="TreeGrafter"/>
</dbReference>
<organism evidence="7 8">
    <name type="scientific">Stentor coeruleus</name>
    <dbReference type="NCBI Taxonomy" id="5963"/>
    <lineage>
        <taxon>Eukaryota</taxon>
        <taxon>Sar</taxon>
        <taxon>Alveolata</taxon>
        <taxon>Ciliophora</taxon>
        <taxon>Postciliodesmatophora</taxon>
        <taxon>Heterotrichea</taxon>
        <taxon>Heterotrichida</taxon>
        <taxon>Stentoridae</taxon>
        <taxon>Stentor</taxon>
    </lineage>
</organism>
<comment type="subcellular location">
    <subcellularLocation>
        <location evidence="1">Cytoplasm</location>
    </subcellularLocation>
</comment>
<dbReference type="GO" id="GO:0005737">
    <property type="term" value="C:cytoplasm"/>
    <property type="evidence" value="ECO:0007669"/>
    <property type="project" value="UniProtKB-SubCell"/>
</dbReference>
<keyword evidence="3" id="KW-0677">Repeat</keyword>
<dbReference type="GO" id="GO:0000922">
    <property type="term" value="C:spindle pole"/>
    <property type="evidence" value="ECO:0007669"/>
    <property type="project" value="TreeGrafter"/>
</dbReference>
<evidence type="ECO:0000256" key="1">
    <source>
        <dbReference type="ARBA" id="ARBA00004496"/>
    </source>
</evidence>
<feature type="compositionally biased region" description="Polar residues" evidence="6">
    <location>
        <begin position="176"/>
        <end position="194"/>
    </location>
</feature>
<proteinExistence type="predicted"/>
<protein>
    <submittedName>
        <fullName evidence="7">Uncharacterized protein</fullName>
    </submittedName>
</protein>
<dbReference type="Pfam" id="PF13181">
    <property type="entry name" value="TPR_8"/>
    <property type="match status" value="1"/>
</dbReference>
<keyword evidence="8" id="KW-1185">Reference proteome</keyword>
<dbReference type="PANTHER" id="PTHR22706:SF1">
    <property type="entry name" value="ASSEMBLY FACTOR FOR SPINDLE MICROTUBULES"/>
    <property type="match status" value="1"/>
</dbReference>
<evidence type="ECO:0000256" key="2">
    <source>
        <dbReference type="ARBA" id="ARBA00022490"/>
    </source>
</evidence>
<dbReference type="Gene3D" id="1.20.5.190">
    <property type="match status" value="1"/>
</dbReference>
<dbReference type="InterPro" id="IPR000048">
    <property type="entry name" value="IQ_motif_EF-hand-BS"/>
</dbReference>
<dbReference type="GO" id="GO:0051295">
    <property type="term" value="P:establishment of meiotic spindle localization"/>
    <property type="evidence" value="ECO:0007669"/>
    <property type="project" value="TreeGrafter"/>
</dbReference>
<dbReference type="InterPro" id="IPR051185">
    <property type="entry name" value="ASPM"/>
</dbReference>
<feature type="region of interest" description="Disordered" evidence="6">
    <location>
        <begin position="176"/>
        <end position="214"/>
    </location>
</feature>
<dbReference type="InterPro" id="IPR019734">
    <property type="entry name" value="TPR_rpt"/>
</dbReference>
<evidence type="ECO:0000313" key="8">
    <source>
        <dbReference type="Proteomes" id="UP000187209"/>
    </source>
</evidence>
<evidence type="ECO:0000256" key="6">
    <source>
        <dbReference type="SAM" id="MobiDB-lite"/>
    </source>
</evidence>
<reference evidence="7 8" key="1">
    <citation type="submission" date="2016-11" db="EMBL/GenBank/DDBJ databases">
        <title>The macronuclear genome of Stentor coeruleus: a giant cell with tiny introns.</title>
        <authorList>
            <person name="Slabodnick M."/>
            <person name="Ruby J.G."/>
            <person name="Reiff S.B."/>
            <person name="Swart E.C."/>
            <person name="Gosai S."/>
            <person name="Prabakaran S."/>
            <person name="Witkowska E."/>
            <person name="Larue G.E."/>
            <person name="Fisher S."/>
            <person name="Freeman R.M."/>
            <person name="Gunawardena J."/>
            <person name="Chu W."/>
            <person name="Stover N.A."/>
            <person name="Gregory B.D."/>
            <person name="Nowacki M."/>
            <person name="Derisi J."/>
            <person name="Roy S.W."/>
            <person name="Marshall W.F."/>
            <person name="Sood P."/>
        </authorList>
    </citation>
    <scope>NUCLEOTIDE SEQUENCE [LARGE SCALE GENOMIC DNA]</scope>
    <source>
        <strain evidence="7">WM001</strain>
    </source>
</reference>
<dbReference type="GO" id="GO:0007051">
    <property type="term" value="P:spindle organization"/>
    <property type="evidence" value="ECO:0007669"/>
    <property type="project" value="TreeGrafter"/>
</dbReference>
<dbReference type="InterPro" id="IPR011990">
    <property type="entry name" value="TPR-like_helical_dom_sf"/>
</dbReference>
<comment type="caution">
    <text evidence="7">The sequence shown here is derived from an EMBL/GenBank/DDBJ whole genome shotgun (WGS) entry which is preliminary data.</text>
</comment>